<proteinExistence type="predicted"/>
<name>A0A7J6E484_CANSA</name>
<accession>A0A7J6E484</accession>
<reference evidence="1 2" key="1">
    <citation type="journal article" date="2020" name="bioRxiv">
        <title>Sequence and annotation of 42 cannabis genomes reveals extensive copy number variation in cannabinoid synthesis and pathogen resistance genes.</title>
        <authorList>
            <person name="Mckernan K.J."/>
            <person name="Helbert Y."/>
            <person name="Kane L.T."/>
            <person name="Ebling H."/>
            <person name="Zhang L."/>
            <person name="Liu B."/>
            <person name="Eaton Z."/>
            <person name="Mclaughlin S."/>
            <person name="Kingan S."/>
            <person name="Baybayan P."/>
            <person name="Concepcion G."/>
            <person name="Jordan M."/>
            <person name="Riva A."/>
            <person name="Barbazuk W."/>
            <person name="Harkins T."/>
        </authorList>
    </citation>
    <scope>NUCLEOTIDE SEQUENCE [LARGE SCALE GENOMIC DNA]</scope>
    <source>
        <strain evidence="2">cv. Jamaican Lion 4</strain>
        <tissue evidence="1">Leaf</tissue>
    </source>
</reference>
<evidence type="ECO:0008006" key="3">
    <source>
        <dbReference type="Google" id="ProtNLM"/>
    </source>
</evidence>
<sequence>MRKRFQSLVKSFVGKKVGEWSVKKLGTEGDDTFFQVKFSNQHDSKLALEKQLWLVNGGLLLLEGWPSSGLWKDTRLDKVSCWVRLRGFLLKAFTKNNVMRIGEMAGMVEELRWSSTQQILFNGYLQLRINFPIKESIFVGWFITVAGGGDMNKEIAPKAN</sequence>
<dbReference type="EMBL" id="JAATIQ010000523">
    <property type="protein sequence ID" value="KAF4352660.1"/>
    <property type="molecule type" value="Genomic_DNA"/>
</dbReference>
<protein>
    <recommendedName>
        <fullName evidence="3">DUF4283 domain-containing protein</fullName>
    </recommendedName>
</protein>
<evidence type="ECO:0000313" key="1">
    <source>
        <dbReference type="EMBL" id="KAF4352660.1"/>
    </source>
</evidence>
<evidence type="ECO:0000313" key="2">
    <source>
        <dbReference type="Proteomes" id="UP000583929"/>
    </source>
</evidence>
<organism evidence="1 2">
    <name type="scientific">Cannabis sativa</name>
    <name type="common">Hemp</name>
    <name type="synonym">Marijuana</name>
    <dbReference type="NCBI Taxonomy" id="3483"/>
    <lineage>
        <taxon>Eukaryota</taxon>
        <taxon>Viridiplantae</taxon>
        <taxon>Streptophyta</taxon>
        <taxon>Embryophyta</taxon>
        <taxon>Tracheophyta</taxon>
        <taxon>Spermatophyta</taxon>
        <taxon>Magnoliopsida</taxon>
        <taxon>eudicotyledons</taxon>
        <taxon>Gunneridae</taxon>
        <taxon>Pentapetalae</taxon>
        <taxon>rosids</taxon>
        <taxon>fabids</taxon>
        <taxon>Rosales</taxon>
        <taxon>Cannabaceae</taxon>
        <taxon>Cannabis</taxon>
    </lineage>
</organism>
<comment type="caution">
    <text evidence="1">The sequence shown here is derived from an EMBL/GenBank/DDBJ whole genome shotgun (WGS) entry which is preliminary data.</text>
</comment>
<keyword evidence="2" id="KW-1185">Reference proteome</keyword>
<dbReference type="AlphaFoldDB" id="A0A7J6E484"/>
<gene>
    <name evidence="1" type="ORF">G4B88_012563</name>
</gene>
<dbReference type="Proteomes" id="UP000583929">
    <property type="component" value="Unassembled WGS sequence"/>
</dbReference>